<dbReference type="RefSeq" id="WP_069318722.1">
    <property type="nucleotide sequence ID" value="NZ_MDDS01000003.1"/>
</dbReference>
<reference evidence="1 2" key="1">
    <citation type="submission" date="2016-08" db="EMBL/GenBank/DDBJ databases">
        <title>Draft genome of the agarase producing Sphingomonas sp. MCT13.</title>
        <authorList>
            <person name="D'Andrea M.M."/>
            <person name="Rossolini G.M."/>
            <person name="Thaller M.C."/>
        </authorList>
    </citation>
    <scope>NUCLEOTIDE SEQUENCE [LARGE SCALE GENOMIC DNA]</scope>
    <source>
        <strain evidence="1 2">MCT13</strain>
    </source>
</reference>
<accession>A0A1E3M0X5</accession>
<protein>
    <submittedName>
        <fullName evidence="1">Uncharacterized protein</fullName>
    </submittedName>
</protein>
<dbReference type="EMBL" id="MDDS01000003">
    <property type="protein sequence ID" value="ODP39767.1"/>
    <property type="molecule type" value="Genomic_DNA"/>
</dbReference>
<organism evidence="1 2">
    <name type="scientific">Sphingomonas turrisvirgatae</name>
    <dbReference type="NCBI Taxonomy" id="1888892"/>
    <lineage>
        <taxon>Bacteria</taxon>
        <taxon>Pseudomonadati</taxon>
        <taxon>Pseudomonadota</taxon>
        <taxon>Alphaproteobacteria</taxon>
        <taxon>Sphingomonadales</taxon>
        <taxon>Sphingomonadaceae</taxon>
        <taxon>Sphingomonas</taxon>
    </lineage>
</organism>
<evidence type="ECO:0000313" key="1">
    <source>
        <dbReference type="EMBL" id="ODP39767.1"/>
    </source>
</evidence>
<keyword evidence="2" id="KW-1185">Reference proteome</keyword>
<evidence type="ECO:0000313" key="2">
    <source>
        <dbReference type="Proteomes" id="UP000094487"/>
    </source>
</evidence>
<dbReference type="Proteomes" id="UP000094487">
    <property type="component" value="Unassembled WGS sequence"/>
</dbReference>
<gene>
    <name evidence="1" type="ORF">BFL28_09090</name>
</gene>
<proteinExistence type="predicted"/>
<dbReference type="AlphaFoldDB" id="A0A1E3M0X5"/>
<comment type="caution">
    <text evidence="1">The sequence shown here is derived from an EMBL/GenBank/DDBJ whole genome shotgun (WGS) entry which is preliminary data.</text>
</comment>
<dbReference type="STRING" id="1888892.BFL28_09090"/>
<dbReference type="OrthoDB" id="8019123at2"/>
<name>A0A1E3M0X5_9SPHN</name>
<sequence>MIKDRREGYLDPITVPPEPPPQLTLEQFRELEAAMLARGYADLIAWSETIKPPRDCRTFAKEVIFVIANSGMSFRIANGIYWRCVRALAKGRSSAEVYGHPGKAKAMDHIWHHRKVLFAAYQIADNKLAFCGTLPFVGPVTRHHLAKNLGVNTVKPDVHLARLAAAEHGTAWELCERLAGQTGYREATIDTILWRACADRFLDSRTYLAEGWEAAFNPRPP</sequence>